<organism evidence="7 8">
    <name type="scientific">Thermobifida fusca TM51</name>
    <dbReference type="NCBI Taxonomy" id="1169414"/>
    <lineage>
        <taxon>Bacteria</taxon>
        <taxon>Bacillati</taxon>
        <taxon>Actinomycetota</taxon>
        <taxon>Actinomycetes</taxon>
        <taxon>Streptosporangiales</taxon>
        <taxon>Nocardiopsidaceae</taxon>
        <taxon>Thermobifida</taxon>
    </lineage>
</organism>
<proteinExistence type="predicted"/>
<evidence type="ECO:0000256" key="1">
    <source>
        <dbReference type="ARBA" id="ARBA00023015"/>
    </source>
</evidence>
<dbReference type="AlphaFoldDB" id="A0A9P2WNE8"/>
<dbReference type="InterPro" id="IPR009057">
    <property type="entry name" value="Homeodomain-like_sf"/>
</dbReference>
<protein>
    <recommendedName>
        <fullName evidence="6">HTH tetR-type domain-containing protein</fullName>
    </recommendedName>
</protein>
<evidence type="ECO:0000256" key="2">
    <source>
        <dbReference type="ARBA" id="ARBA00023125"/>
    </source>
</evidence>
<dbReference type="InterPro" id="IPR050109">
    <property type="entry name" value="HTH-type_TetR-like_transc_reg"/>
</dbReference>
<dbReference type="InterPro" id="IPR023772">
    <property type="entry name" value="DNA-bd_HTH_TetR-type_CS"/>
</dbReference>
<keyword evidence="1" id="KW-0805">Transcription regulation</keyword>
<dbReference type="GO" id="GO:0003700">
    <property type="term" value="F:DNA-binding transcription factor activity"/>
    <property type="evidence" value="ECO:0007669"/>
    <property type="project" value="TreeGrafter"/>
</dbReference>
<name>A0A9P2WNE8_THEFU</name>
<dbReference type="InterPro" id="IPR001647">
    <property type="entry name" value="HTH_TetR"/>
</dbReference>
<accession>A0A9P2WNE8</accession>
<feature type="domain" description="HTH tetR-type" evidence="6">
    <location>
        <begin position="20"/>
        <end position="80"/>
    </location>
</feature>
<feature type="region of interest" description="Disordered" evidence="5">
    <location>
        <begin position="1"/>
        <end position="21"/>
    </location>
</feature>
<dbReference type="GO" id="GO:0000976">
    <property type="term" value="F:transcription cis-regulatory region binding"/>
    <property type="evidence" value="ECO:0007669"/>
    <property type="project" value="TreeGrafter"/>
</dbReference>
<sequence length="219" mass="24710">MSEAKTARSSGETLRARKQRQTREAIHRAALRRALEYGIDNVTVAEVSAEANVSPRTFFNYFPTKEDAILGLRDVQDSVAEDAAMESLMDREPTGDLLADVTNLVRSVFSATLSGNTRDQIREAVIRYPQLRRRQLERFSLVEQRLGRIVARHLESDPRFSDGSLDIEDAARMIVAICAGAIRFAIHKSADHHAASLEETEHHFDQTVELLRKVIQKLQ</sequence>
<dbReference type="SUPFAM" id="SSF46689">
    <property type="entry name" value="Homeodomain-like"/>
    <property type="match status" value="1"/>
</dbReference>
<keyword evidence="8" id="KW-1185">Reference proteome</keyword>
<dbReference type="PROSITE" id="PS01081">
    <property type="entry name" value="HTH_TETR_1"/>
    <property type="match status" value="1"/>
</dbReference>
<comment type="caution">
    <text evidence="7">The sequence shown here is derived from an EMBL/GenBank/DDBJ whole genome shotgun (WGS) entry which is preliminary data.</text>
</comment>
<evidence type="ECO:0000256" key="5">
    <source>
        <dbReference type="SAM" id="MobiDB-lite"/>
    </source>
</evidence>
<dbReference type="PROSITE" id="PS50977">
    <property type="entry name" value="HTH_TETR_2"/>
    <property type="match status" value="1"/>
</dbReference>
<reference evidence="7 8" key="1">
    <citation type="journal article" date="2013" name="Genome Announc.">
        <title>Draft Genome Sequence of the Lignocellulose Decomposer Thermobifida fusca Strain TM51.</title>
        <authorList>
            <person name="Toth A."/>
            <person name="Barna T."/>
            <person name="Nagy I."/>
            <person name="Horvath B."/>
            <person name="Nagy I."/>
            <person name="Tancsics A."/>
            <person name="Kriszt B."/>
            <person name="Baka E."/>
            <person name="Fekete C."/>
            <person name="Kukolya J."/>
        </authorList>
    </citation>
    <scope>NUCLEOTIDE SEQUENCE [LARGE SCALE GENOMIC DNA]</scope>
    <source>
        <strain evidence="7 8">TM51</strain>
    </source>
</reference>
<dbReference type="Pfam" id="PF00440">
    <property type="entry name" value="TetR_N"/>
    <property type="match status" value="1"/>
</dbReference>
<evidence type="ECO:0000256" key="3">
    <source>
        <dbReference type="ARBA" id="ARBA00023163"/>
    </source>
</evidence>
<gene>
    <name evidence="7" type="ORF">TM51_15321</name>
</gene>
<evidence type="ECO:0000313" key="8">
    <source>
        <dbReference type="Proteomes" id="UP000014184"/>
    </source>
</evidence>
<evidence type="ECO:0000259" key="6">
    <source>
        <dbReference type="PROSITE" id="PS50977"/>
    </source>
</evidence>
<evidence type="ECO:0000313" key="7">
    <source>
        <dbReference type="EMBL" id="EOR69932.1"/>
    </source>
</evidence>
<feature type="DNA-binding region" description="H-T-H motif" evidence="4">
    <location>
        <begin position="43"/>
        <end position="62"/>
    </location>
</feature>
<dbReference type="Proteomes" id="UP000014184">
    <property type="component" value="Unassembled WGS sequence"/>
</dbReference>
<dbReference type="PANTHER" id="PTHR30055">
    <property type="entry name" value="HTH-TYPE TRANSCRIPTIONAL REGULATOR RUTR"/>
    <property type="match status" value="1"/>
</dbReference>
<dbReference type="RefSeq" id="WP_011293404.1">
    <property type="nucleotide sequence ID" value="NZ_AOSG01000087.1"/>
</dbReference>
<keyword evidence="3" id="KW-0804">Transcription</keyword>
<evidence type="ECO:0000256" key="4">
    <source>
        <dbReference type="PROSITE-ProRule" id="PRU00335"/>
    </source>
</evidence>
<dbReference type="EMBL" id="AOSG01000087">
    <property type="protein sequence ID" value="EOR69932.1"/>
    <property type="molecule type" value="Genomic_DNA"/>
</dbReference>
<dbReference type="Gene3D" id="1.10.357.10">
    <property type="entry name" value="Tetracycline Repressor, domain 2"/>
    <property type="match status" value="1"/>
</dbReference>
<dbReference type="PANTHER" id="PTHR30055:SF238">
    <property type="entry name" value="MYCOFACTOCIN BIOSYNTHESIS TRANSCRIPTIONAL REGULATOR MFTR-RELATED"/>
    <property type="match status" value="1"/>
</dbReference>
<keyword evidence="2 4" id="KW-0238">DNA-binding</keyword>